<dbReference type="PANTHER" id="PTHR33112:SF16">
    <property type="entry name" value="HETEROKARYON INCOMPATIBILITY DOMAIN-CONTAINING PROTEIN"/>
    <property type="match status" value="1"/>
</dbReference>
<dbReference type="InterPro" id="IPR010730">
    <property type="entry name" value="HET"/>
</dbReference>
<dbReference type="EMBL" id="MU858226">
    <property type="protein sequence ID" value="KAK4208834.1"/>
    <property type="molecule type" value="Genomic_DNA"/>
</dbReference>
<evidence type="ECO:0000313" key="2">
    <source>
        <dbReference type="EMBL" id="KAK4208834.1"/>
    </source>
</evidence>
<feature type="domain" description="Heterokaryon incompatibility" evidence="1">
    <location>
        <begin position="221"/>
        <end position="380"/>
    </location>
</feature>
<organism evidence="2 3">
    <name type="scientific">Rhypophila decipiens</name>
    <dbReference type="NCBI Taxonomy" id="261697"/>
    <lineage>
        <taxon>Eukaryota</taxon>
        <taxon>Fungi</taxon>
        <taxon>Dikarya</taxon>
        <taxon>Ascomycota</taxon>
        <taxon>Pezizomycotina</taxon>
        <taxon>Sordariomycetes</taxon>
        <taxon>Sordariomycetidae</taxon>
        <taxon>Sordariales</taxon>
        <taxon>Naviculisporaceae</taxon>
        <taxon>Rhypophila</taxon>
    </lineage>
</organism>
<name>A0AAN6XXP0_9PEZI</name>
<dbReference type="Pfam" id="PF06985">
    <property type="entry name" value="HET"/>
    <property type="match status" value="1"/>
</dbReference>
<dbReference type="PANTHER" id="PTHR33112">
    <property type="entry name" value="DOMAIN PROTEIN, PUTATIVE-RELATED"/>
    <property type="match status" value="1"/>
</dbReference>
<dbReference type="Proteomes" id="UP001301769">
    <property type="component" value="Unassembled WGS sequence"/>
</dbReference>
<dbReference type="AlphaFoldDB" id="A0AAN6XXP0"/>
<proteinExistence type="predicted"/>
<accession>A0AAN6XXP0</accession>
<comment type="caution">
    <text evidence="2">The sequence shown here is derived from an EMBL/GenBank/DDBJ whole genome shotgun (WGS) entry which is preliminary data.</text>
</comment>
<gene>
    <name evidence="2" type="ORF">QBC37DRAFT_451782</name>
</gene>
<reference evidence="2" key="1">
    <citation type="journal article" date="2023" name="Mol. Phylogenet. Evol.">
        <title>Genome-scale phylogeny and comparative genomics of the fungal order Sordariales.</title>
        <authorList>
            <person name="Hensen N."/>
            <person name="Bonometti L."/>
            <person name="Westerberg I."/>
            <person name="Brannstrom I.O."/>
            <person name="Guillou S."/>
            <person name="Cros-Aarteil S."/>
            <person name="Calhoun S."/>
            <person name="Haridas S."/>
            <person name="Kuo A."/>
            <person name="Mondo S."/>
            <person name="Pangilinan J."/>
            <person name="Riley R."/>
            <person name="LaButti K."/>
            <person name="Andreopoulos B."/>
            <person name="Lipzen A."/>
            <person name="Chen C."/>
            <person name="Yan M."/>
            <person name="Daum C."/>
            <person name="Ng V."/>
            <person name="Clum A."/>
            <person name="Steindorff A."/>
            <person name="Ohm R.A."/>
            <person name="Martin F."/>
            <person name="Silar P."/>
            <person name="Natvig D.O."/>
            <person name="Lalanne C."/>
            <person name="Gautier V."/>
            <person name="Ament-Velasquez S.L."/>
            <person name="Kruys A."/>
            <person name="Hutchinson M.I."/>
            <person name="Powell A.J."/>
            <person name="Barry K."/>
            <person name="Miller A.N."/>
            <person name="Grigoriev I.V."/>
            <person name="Debuchy R."/>
            <person name="Gladieux P."/>
            <person name="Hiltunen Thoren M."/>
            <person name="Johannesson H."/>
        </authorList>
    </citation>
    <scope>NUCLEOTIDE SEQUENCE</scope>
    <source>
        <strain evidence="2">PSN293</strain>
    </source>
</reference>
<reference evidence="2" key="2">
    <citation type="submission" date="2023-05" db="EMBL/GenBank/DDBJ databases">
        <authorList>
            <consortium name="Lawrence Berkeley National Laboratory"/>
            <person name="Steindorff A."/>
            <person name="Hensen N."/>
            <person name="Bonometti L."/>
            <person name="Westerberg I."/>
            <person name="Brannstrom I.O."/>
            <person name="Guillou S."/>
            <person name="Cros-Aarteil S."/>
            <person name="Calhoun S."/>
            <person name="Haridas S."/>
            <person name="Kuo A."/>
            <person name="Mondo S."/>
            <person name="Pangilinan J."/>
            <person name="Riley R."/>
            <person name="Labutti K."/>
            <person name="Andreopoulos B."/>
            <person name="Lipzen A."/>
            <person name="Chen C."/>
            <person name="Yanf M."/>
            <person name="Daum C."/>
            <person name="Ng V."/>
            <person name="Clum A."/>
            <person name="Ohm R."/>
            <person name="Martin F."/>
            <person name="Silar P."/>
            <person name="Natvig D."/>
            <person name="Lalanne C."/>
            <person name="Gautier V."/>
            <person name="Ament-Velasquez S.L."/>
            <person name="Kruys A."/>
            <person name="Hutchinson M.I."/>
            <person name="Powell A.J."/>
            <person name="Barry K."/>
            <person name="Miller A.N."/>
            <person name="Grigoriev I.V."/>
            <person name="Debuchy R."/>
            <person name="Gladieux P."/>
            <person name="Thoren M.H."/>
            <person name="Johannesson H."/>
        </authorList>
    </citation>
    <scope>NUCLEOTIDE SEQUENCE</scope>
    <source>
        <strain evidence="2">PSN293</strain>
    </source>
</reference>
<protein>
    <submittedName>
        <fullName evidence="2">Tol protein</fullName>
    </submittedName>
</protein>
<sequence length="500" mass="55602">MESSSTKLCDQCTSFEYKLGATARKQHPLQKLSLSVNLAPNIWALQRSAKEGCVLCRLIYQAILYRHPGILQSDLMSMVSIGLSSLEHTGIKHLSDEGGGEKHEVGSTIEGGSRAHSILRARLDTRRIVFSAWMLGGGRKLDANDDYYSVQGVEAIAKLGKKWLLEYCTVHKQCNEASQEGHSDHVTSHIIPTRLVDVGIDGDEMFPRLTITNGSGLYSEYATLSYAWGDENLGIKTTSSNLQGMTKKIDPSNLSKTIREAFIMTRKLGIRYLWVDALCILQSQGSDDAQHELDWQHEAARFGQYYENSILTIAATGAQSASEGLFPHRAGQVGSFEPYTVRWTVGADVPKEVTIYPKVPCWEDELMLSPLATRGWAAQERLISRRILHFAANCVCWECYELQATEGDPSGCVLDYIMTYSKKRFTHVSDRLPALSALASRVQSRIPHQYMEGIWADNDVSGLAWKPTGDFWADSPKQPAVPSWSWASARGSVEFWAAPT</sequence>
<evidence type="ECO:0000313" key="3">
    <source>
        <dbReference type="Proteomes" id="UP001301769"/>
    </source>
</evidence>
<evidence type="ECO:0000259" key="1">
    <source>
        <dbReference type="Pfam" id="PF06985"/>
    </source>
</evidence>
<keyword evidence="3" id="KW-1185">Reference proteome</keyword>